<dbReference type="NCBIfam" id="TIGR03353">
    <property type="entry name" value="VI_chp_4"/>
    <property type="match status" value="1"/>
</dbReference>
<dbReference type="PANTHER" id="PTHR35566:SF1">
    <property type="entry name" value="TYPE VI SECRETION SYSTEM BASEPLATE COMPONENT TSSK1"/>
    <property type="match status" value="1"/>
</dbReference>
<dbReference type="Pfam" id="PF05936">
    <property type="entry name" value="T6SS_VasE"/>
    <property type="match status" value="1"/>
</dbReference>
<name>A0ABW2YDQ8_9GAMM</name>
<dbReference type="Proteomes" id="UP001597110">
    <property type="component" value="Unassembled WGS sequence"/>
</dbReference>
<feature type="region of interest" description="Disordered" evidence="1">
    <location>
        <begin position="471"/>
        <end position="507"/>
    </location>
</feature>
<evidence type="ECO:0000256" key="1">
    <source>
        <dbReference type="SAM" id="MobiDB-lite"/>
    </source>
</evidence>
<accession>A0ABW2YDQ8</accession>
<keyword evidence="3" id="KW-1185">Reference proteome</keyword>
<comment type="caution">
    <text evidence="2">The sequence shown here is derived from an EMBL/GenBank/DDBJ whole genome shotgun (WGS) entry which is preliminary data.</text>
</comment>
<gene>
    <name evidence="2" type="primary">tssK</name>
    <name evidence="2" type="ORF">ACFQ0E_13365</name>
</gene>
<dbReference type="EMBL" id="JBHTIF010000002">
    <property type="protein sequence ID" value="MFD0726584.1"/>
    <property type="molecule type" value="Genomic_DNA"/>
</dbReference>
<feature type="compositionally biased region" description="Low complexity" evidence="1">
    <location>
        <begin position="488"/>
        <end position="500"/>
    </location>
</feature>
<proteinExistence type="predicted"/>
<dbReference type="InterPro" id="IPR010263">
    <property type="entry name" value="T6SS_TssK"/>
</dbReference>
<reference evidence="3" key="1">
    <citation type="journal article" date="2019" name="Int. J. Syst. Evol. Microbiol.">
        <title>The Global Catalogue of Microorganisms (GCM) 10K type strain sequencing project: providing services to taxonomists for standard genome sequencing and annotation.</title>
        <authorList>
            <consortium name="The Broad Institute Genomics Platform"/>
            <consortium name="The Broad Institute Genome Sequencing Center for Infectious Disease"/>
            <person name="Wu L."/>
            <person name="Ma J."/>
        </authorList>
    </citation>
    <scope>NUCLEOTIDE SEQUENCE [LARGE SCALE GENOMIC DNA]</scope>
    <source>
        <strain evidence="3">CCUG 55585</strain>
    </source>
</reference>
<organism evidence="2 3">
    <name type="scientific">Lysobacter brunescens</name>
    <dbReference type="NCBI Taxonomy" id="262323"/>
    <lineage>
        <taxon>Bacteria</taxon>
        <taxon>Pseudomonadati</taxon>
        <taxon>Pseudomonadota</taxon>
        <taxon>Gammaproteobacteria</taxon>
        <taxon>Lysobacterales</taxon>
        <taxon>Lysobacteraceae</taxon>
        <taxon>Lysobacter</taxon>
    </lineage>
</organism>
<evidence type="ECO:0000313" key="3">
    <source>
        <dbReference type="Proteomes" id="UP001597110"/>
    </source>
</evidence>
<protein>
    <submittedName>
        <fullName evidence="2">Type VI secretion system baseplate subunit TssK</fullName>
    </submittedName>
</protein>
<sequence length="507" mass="55047">MSQNHTPSNAHLGAAMNADFLPDAVQWSEGMLLSPQHFQQNDIHAQAMLHQRFTGAVPYGWGLRHLRIDPVRLADGIVCVHECDAVMPDGLPLVYRATHSASSLAVDVKKHFEGDAKSVRVYLAIPPRAGALDVPSTSIRRYDSLPGRPTLDETLGMGDVVVERQRVRMELYAGAPPVGHPALPLLDVVRDASGTLVLGAYHGPMLRIDASRALGVLGLQQRFGDLRTTMWKKLRELSPDAVDDAPETAASMGSEARTHLRAAREIGACLPLVDTVLSDPLVSPSVAWWAMSQVVGRMAAIGSNPRPLAMDPYRHDDCQPQFDAAITYIRRKLAMLNTDWDVMAFERIADGQYARRLPGDAGSTVLVELRTGEGQSAHDLHQWISESRIASEDLLPLLRQRRMPGAEVRVLGAREVAELGLRPDAIICALRSRRLEANNGQLVDCFRAGHRLVIQGERAQAPAAIILHHRKGAESEQRAQDSTGATFGATSSANAGAHGAAHGDSHA</sequence>
<dbReference type="RefSeq" id="WP_386824569.1">
    <property type="nucleotide sequence ID" value="NZ_JBHTIF010000002.1"/>
</dbReference>
<evidence type="ECO:0000313" key="2">
    <source>
        <dbReference type="EMBL" id="MFD0726584.1"/>
    </source>
</evidence>
<dbReference type="PANTHER" id="PTHR35566">
    <property type="entry name" value="BLR3599 PROTEIN"/>
    <property type="match status" value="1"/>
</dbReference>